<evidence type="ECO:0000313" key="4">
    <source>
        <dbReference type="Proteomes" id="UP001139103"/>
    </source>
</evidence>
<feature type="chain" id="PRO_5040843043" evidence="2">
    <location>
        <begin position="29"/>
        <end position="178"/>
    </location>
</feature>
<evidence type="ECO:0000313" key="3">
    <source>
        <dbReference type="EMBL" id="MCC9630310.1"/>
    </source>
</evidence>
<evidence type="ECO:0000256" key="1">
    <source>
        <dbReference type="SAM" id="MobiDB-lite"/>
    </source>
</evidence>
<evidence type="ECO:0000256" key="2">
    <source>
        <dbReference type="SAM" id="SignalP"/>
    </source>
</evidence>
<dbReference type="Proteomes" id="UP001139103">
    <property type="component" value="Unassembled WGS sequence"/>
</dbReference>
<proteinExistence type="predicted"/>
<feature type="region of interest" description="Disordered" evidence="1">
    <location>
        <begin position="156"/>
        <end position="178"/>
    </location>
</feature>
<comment type="caution">
    <text evidence="3">The sequence shown here is derived from an EMBL/GenBank/DDBJ whole genome shotgun (WGS) entry which is preliminary data.</text>
</comment>
<organism evidence="3 4">
    <name type="scientific">Blastopirellula sediminis</name>
    <dbReference type="NCBI Taxonomy" id="2894196"/>
    <lineage>
        <taxon>Bacteria</taxon>
        <taxon>Pseudomonadati</taxon>
        <taxon>Planctomycetota</taxon>
        <taxon>Planctomycetia</taxon>
        <taxon>Pirellulales</taxon>
        <taxon>Pirellulaceae</taxon>
        <taxon>Blastopirellula</taxon>
    </lineage>
</organism>
<name>A0A9X1SGL2_9BACT</name>
<gene>
    <name evidence="3" type="ORF">LOC68_18095</name>
</gene>
<reference evidence="3" key="1">
    <citation type="submission" date="2021-11" db="EMBL/GenBank/DDBJ databases">
        <title>Genome sequence.</title>
        <authorList>
            <person name="Sun Q."/>
        </authorList>
    </citation>
    <scope>NUCLEOTIDE SEQUENCE</scope>
    <source>
        <strain evidence="3">JC732</strain>
    </source>
</reference>
<protein>
    <submittedName>
        <fullName evidence="3">Uncharacterized protein</fullName>
    </submittedName>
</protein>
<accession>A0A9X1SGL2</accession>
<keyword evidence="2" id="KW-0732">Signal</keyword>
<dbReference type="EMBL" id="JAJKFT010000010">
    <property type="protein sequence ID" value="MCC9630310.1"/>
    <property type="molecule type" value="Genomic_DNA"/>
</dbReference>
<feature type="signal peptide" evidence="2">
    <location>
        <begin position="1"/>
        <end position="28"/>
    </location>
</feature>
<dbReference type="AlphaFoldDB" id="A0A9X1SGL2"/>
<feature type="compositionally biased region" description="Basic and acidic residues" evidence="1">
    <location>
        <begin position="156"/>
        <end position="165"/>
    </location>
</feature>
<dbReference type="RefSeq" id="WP_230221332.1">
    <property type="nucleotide sequence ID" value="NZ_JAJKFT010000010.1"/>
</dbReference>
<keyword evidence="4" id="KW-1185">Reference proteome</keyword>
<sequence length="178" mass="19177">MAILVRLSLAFAFLMFLAAMLLPGTTGASPDFNKRSETRRALSHMEINVLIHRDGNDRVPGDTVEELVANLEIFGADFEGDEGKLLKDGVDGWGRPLVLVKTGSSNWVIRSLGANGVDDHGREDDIETELEVAPRPVRPVSTSRSTGVCGCGAKKEVEQEVHSSGDDPQPTLAPKLEA</sequence>